<evidence type="ECO:0000313" key="4">
    <source>
        <dbReference type="Proteomes" id="UP000013026"/>
    </source>
</evidence>
<dbReference type="InterPro" id="IPR019886">
    <property type="entry name" value="Na_symporter_ssu"/>
</dbReference>
<dbReference type="Proteomes" id="UP000013026">
    <property type="component" value="Chromosome"/>
</dbReference>
<dbReference type="Pfam" id="PF13937">
    <property type="entry name" value="DUF4212"/>
    <property type="match status" value="1"/>
</dbReference>
<sequence>MEVGMDKAKADAYWKANITLIRNLLIVWAVVSYGFGIVLVNVLNNIKLGSVPLGFWFAHQGAIIIFVILIFIYASQMNKIDQQFDVHE</sequence>
<organism evidence="3 4">
    <name type="scientific">Meiothermus ruber (strain ATCC 35948 / DSM 1279 / VKM B-1258 / 21)</name>
    <name type="common">Thermus ruber</name>
    <dbReference type="NCBI Taxonomy" id="504728"/>
    <lineage>
        <taxon>Bacteria</taxon>
        <taxon>Thermotogati</taxon>
        <taxon>Deinococcota</taxon>
        <taxon>Deinococci</taxon>
        <taxon>Thermales</taxon>
        <taxon>Thermaceae</taxon>
        <taxon>Meiothermus</taxon>
    </lineage>
</organism>
<keyword evidence="1" id="KW-0472">Membrane</keyword>
<feature type="transmembrane region" description="Helical" evidence="1">
    <location>
        <begin position="20"/>
        <end position="43"/>
    </location>
</feature>
<dbReference type="PATRIC" id="fig|504728.9.peg.1267"/>
<protein>
    <submittedName>
        <fullName evidence="3">Membrane protein</fullName>
    </submittedName>
</protein>
<name>M9X7T1_MEIRD</name>
<dbReference type="STRING" id="504728.K649_06155"/>
<feature type="domain" description="Sodium symporter small subunit" evidence="2">
    <location>
        <begin position="11"/>
        <end position="87"/>
    </location>
</feature>
<dbReference type="eggNOG" id="COG4327">
    <property type="taxonomic scope" value="Bacteria"/>
</dbReference>
<dbReference type="AlphaFoldDB" id="M9X7T1"/>
<keyword evidence="1" id="KW-0812">Transmembrane</keyword>
<dbReference type="KEGG" id="mre:K649_06155"/>
<proteinExistence type="predicted"/>
<evidence type="ECO:0000259" key="2">
    <source>
        <dbReference type="Pfam" id="PF13937"/>
    </source>
</evidence>
<reference evidence="3 4" key="1">
    <citation type="submission" date="2013-04" db="EMBL/GenBank/DDBJ databases">
        <authorList>
            <person name="Chin J."/>
            <person name="Alexander D.H."/>
            <person name="Marks P."/>
            <person name="Korlach J."/>
            <person name="Clum A."/>
            <person name="Copeland A."/>
        </authorList>
    </citation>
    <scope>NUCLEOTIDE SEQUENCE [LARGE SCALE GENOMIC DNA]</scope>
    <source>
        <strain evidence="4">ATCC 35948 / DSM 1279 / VKM B-1258 / 21</strain>
    </source>
</reference>
<keyword evidence="1" id="KW-1133">Transmembrane helix</keyword>
<accession>M9X7T1</accession>
<dbReference type="NCBIfam" id="TIGR03647">
    <property type="entry name" value="Na_symport_sm"/>
    <property type="match status" value="1"/>
</dbReference>
<gene>
    <name evidence="3" type="ORF">K649_06155</name>
</gene>
<dbReference type="EMBL" id="CP005385">
    <property type="protein sequence ID" value="AGK04531.1"/>
    <property type="molecule type" value="Genomic_DNA"/>
</dbReference>
<evidence type="ECO:0000313" key="3">
    <source>
        <dbReference type="EMBL" id="AGK04531.1"/>
    </source>
</evidence>
<evidence type="ECO:0000256" key="1">
    <source>
        <dbReference type="SAM" id="Phobius"/>
    </source>
</evidence>
<feature type="transmembrane region" description="Helical" evidence="1">
    <location>
        <begin position="55"/>
        <end position="74"/>
    </location>
</feature>